<dbReference type="AlphaFoldDB" id="A0A2P6NH54"/>
<protein>
    <submittedName>
        <fullName evidence="2">Uncharacterized protein</fullName>
    </submittedName>
</protein>
<proteinExistence type="predicted"/>
<name>A0A2P6NH54_9EUKA</name>
<dbReference type="InParanoid" id="A0A2P6NH54"/>
<evidence type="ECO:0000313" key="3">
    <source>
        <dbReference type="Proteomes" id="UP000241769"/>
    </source>
</evidence>
<reference evidence="2 3" key="1">
    <citation type="journal article" date="2018" name="Genome Biol. Evol.">
        <title>Multiple Roots of Fruiting Body Formation in Amoebozoa.</title>
        <authorList>
            <person name="Hillmann F."/>
            <person name="Forbes G."/>
            <person name="Novohradska S."/>
            <person name="Ferling I."/>
            <person name="Riege K."/>
            <person name="Groth M."/>
            <person name="Westermann M."/>
            <person name="Marz M."/>
            <person name="Spaller T."/>
            <person name="Winckler T."/>
            <person name="Schaap P."/>
            <person name="Glockner G."/>
        </authorList>
    </citation>
    <scope>NUCLEOTIDE SEQUENCE [LARGE SCALE GENOMIC DNA]</scope>
    <source>
        <strain evidence="2 3">Jena</strain>
    </source>
</reference>
<dbReference type="EMBL" id="MDYQ01000085">
    <property type="protein sequence ID" value="PRP83274.1"/>
    <property type="molecule type" value="Genomic_DNA"/>
</dbReference>
<comment type="caution">
    <text evidence="2">The sequence shown here is derived from an EMBL/GenBank/DDBJ whole genome shotgun (WGS) entry which is preliminary data.</text>
</comment>
<feature type="compositionally biased region" description="Basic and acidic residues" evidence="1">
    <location>
        <begin position="14"/>
        <end position="36"/>
    </location>
</feature>
<sequence length="194" mass="22438">MAEVSVDTITSQDNNDRSDTTCDRHGKEERDREKKFFIPKATATRGEEISLTGTIESPTTKTGVLQKNAHLNRQRRQPLSPPHHQKEIRLQRHHQSEWGHLRQANLHHLDALTRRSYLPAGYQTVHTKPLSPQRHHWQSALYILNYEILHKSRGDHNRETDPKVWLSYEHHIAKKGISPQSKDSHLFGHPTAAS</sequence>
<accession>A0A2P6NH54</accession>
<organism evidence="2 3">
    <name type="scientific">Planoprotostelium fungivorum</name>
    <dbReference type="NCBI Taxonomy" id="1890364"/>
    <lineage>
        <taxon>Eukaryota</taxon>
        <taxon>Amoebozoa</taxon>
        <taxon>Evosea</taxon>
        <taxon>Variosea</taxon>
        <taxon>Cavosteliida</taxon>
        <taxon>Cavosteliaceae</taxon>
        <taxon>Planoprotostelium</taxon>
    </lineage>
</organism>
<keyword evidence="3" id="KW-1185">Reference proteome</keyword>
<gene>
    <name evidence="2" type="ORF">PROFUN_09486</name>
</gene>
<evidence type="ECO:0000313" key="2">
    <source>
        <dbReference type="EMBL" id="PRP83274.1"/>
    </source>
</evidence>
<feature type="region of interest" description="Disordered" evidence="1">
    <location>
        <begin position="1"/>
        <end position="45"/>
    </location>
</feature>
<evidence type="ECO:0000256" key="1">
    <source>
        <dbReference type="SAM" id="MobiDB-lite"/>
    </source>
</evidence>
<dbReference type="Proteomes" id="UP000241769">
    <property type="component" value="Unassembled WGS sequence"/>
</dbReference>